<dbReference type="InterPro" id="IPR019826">
    <property type="entry name" value="Carboxylesterase_B_AS"/>
</dbReference>
<keyword evidence="3" id="KW-0732">Signal</keyword>
<dbReference type="EMBL" id="KJ951045">
    <property type="protein sequence ID" value="AIF75084.1"/>
    <property type="molecule type" value="mRNA"/>
</dbReference>
<name>A0A0K0KDH7_9PEZI</name>
<accession>A0A0K0KDH7</accession>
<dbReference type="Gene3D" id="3.40.50.1820">
    <property type="entry name" value="alpha/beta hydrolase"/>
    <property type="match status" value="1"/>
</dbReference>
<feature type="chain" id="PRO_5005392744" description="Carboxylic ester hydrolase" evidence="3">
    <location>
        <begin position="20"/>
        <end position="600"/>
    </location>
</feature>
<evidence type="ECO:0000256" key="1">
    <source>
        <dbReference type="ARBA" id="ARBA00005964"/>
    </source>
</evidence>
<feature type="signal peptide" evidence="3">
    <location>
        <begin position="1"/>
        <end position="19"/>
    </location>
</feature>
<proteinExistence type="evidence at transcript level"/>
<dbReference type="AlphaFoldDB" id="A0A0K0KDH7"/>
<dbReference type="GO" id="GO:0016787">
    <property type="term" value="F:hydrolase activity"/>
    <property type="evidence" value="ECO:0007669"/>
    <property type="project" value="UniProtKB-KW"/>
</dbReference>
<dbReference type="PANTHER" id="PTHR11559">
    <property type="entry name" value="CARBOXYLESTERASE"/>
    <property type="match status" value="1"/>
</dbReference>
<evidence type="ECO:0000259" key="4">
    <source>
        <dbReference type="Pfam" id="PF00135"/>
    </source>
</evidence>
<protein>
    <recommendedName>
        <fullName evidence="3">Carboxylic ester hydrolase</fullName>
        <ecNumber evidence="3">3.1.1.-</ecNumber>
    </recommendedName>
</protein>
<dbReference type="SUPFAM" id="SSF53474">
    <property type="entry name" value="alpha/beta-Hydrolases"/>
    <property type="match status" value="1"/>
</dbReference>
<evidence type="ECO:0000256" key="3">
    <source>
        <dbReference type="RuleBase" id="RU361235"/>
    </source>
</evidence>
<reference evidence="5" key="1">
    <citation type="submission" date="2014-06" db="EMBL/GenBank/DDBJ databases">
        <title>Three species of the Botryosphaeriales overlap on five unrelated trees in China, with a novel species.</title>
        <authorList>
            <person name="Tian C."/>
            <person name="Fan X."/>
        </authorList>
    </citation>
    <scope>NUCLEOTIDE SEQUENCE</scope>
    <source>
        <strain evidence="5">IFB-TL01</strain>
    </source>
</reference>
<dbReference type="InterPro" id="IPR029058">
    <property type="entry name" value="AB_hydrolase_fold"/>
</dbReference>
<sequence>MLLELFLICTVLLFSIGAGQNHLAPVVDLGYELYQGYYDEKYKINAYKGIRYASPPVGKLRWQVPQPPNQNRTLIIPALEYAPQCPQSLNSPGPHKPGPSGSEDCLFVNVFTPANKTNLPVMIWIHGGGYGQANGGFDPSPQIYTNDNTYIIVTIQYRLGAFGFLSSADLARSGVPNAGLHDMYFSIQWVQEHIHLFGGDPEQVTIGGESAGGGAAMLLGMAYGGADNTALFNGIIATSPFLHSQWEYDSVMPTEYYYRFAEKVGCLTDGSKTNKSILQCLVSADTVDLQTASDYVSTTAPHGQWAFLPVTDGTFIQERPTVQLLGGGRLNGMRVLSASNLNDGPDFTPQNITTEDDFKQLLSTIYPLLSKENITNILELYNIPQNTSSTLVNSNGMHPPYSTTNSGWAYGWQQAATNLYAEATFACPSYWLSDAYARKRGGKSWHYQFSVPPGQHGLDLYPLLQPVDIPDTGMDEVFRTALQRIWGNFVVSGNPTLSDAQITTEDRGNISAAGSGVWPRWRAEPGYNWMLNVNMTGGTPTTTGFVIGGVEINVTSYLSSSDESKPPLIADFKVAEGSSWEDGRGRRCQLWADLGPWIKE</sequence>
<evidence type="ECO:0000256" key="2">
    <source>
        <dbReference type="ARBA" id="ARBA00022801"/>
    </source>
</evidence>
<keyword evidence="2 3" id="KW-0378">Hydrolase</keyword>
<dbReference type="PROSITE" id="PS00941">
    <property type="entry name" value="CARBOXYLESTERASE_B_2"/>
    <property type="match status" value="1"/>
</dbReference>
<dbReference type="EC" id="3.1.1.-" evidence="3"/>
<dbReference type="InterPro" id="IPR050309">
    <property type="entry name" value="Type-B_Carboxylest/Lipase"/>
</dbReference>
<dbReference type="InterPro" id="IPR019819">
    <property type="entry name" value="Carboxylesterase_B_CS"/>
</dbReference>
<comment type="similarity">
    <text evidence="1 3">Belongs to the type-B carboxylesterase/lipase family.</text>
</comment>
<dbReference type="PROSITE" id="PS00122">
    <property type="entry name" value="CARBOXYLESTERASE_B_1"/>
    <property type="match status" value="1"/>
</dbReference>
<evidence type="ECO:0000313" key="5">
    <source>
        <dbReference type="EMBL" id="AIF75084.1"/>
    </source>
</evidence>
<dbReference type="ESTHER" id="9pezi-a0a0k0kdh7">
    <property type="family name" value="Fungal_carboxylesterase_lipase"/>
</dbReference>
<dbReference type="InterPro" id="IPR002018">
    <property type="entry name" value="CarbesteraseB"/>
</dbReference>
<dbReference type="Pfam" id="PF00135">
    <property type="entry name" value="COesterase"/>
    <property type="match status" value="1"/>
</dbReference>
<organism evidence="5">
    <name type="scientific">Daldinia eschscholtzii</name>
    <dbReference type="NCBI Taxonomy" id="292717"/>
    <lineage>
        <taxon>Eukaryota</taxon>
        <taxon>Fungi</taxon>
        <taxon>Dikarya</taxon>
        <taxon>Ascomycota</taxon>
        <taxon>Pezizomycotina</taxon>
        <taxon>Sordariomycetes</taxon>
        <taxon>Xylariomycetidae</taxon>
        <taxon>Xylariales</taxon>
        <taxon>Hypoxylaceae</taxon>
        <taxon>Daldinia</taxon>
    </lineage>
</organism>
<feature type="domain" description="Carboxylesterase type B" evidence="4">
    <location>
        <begin position="39"/>
        <end position="521"/>
    </location>
</feature>